<dbReference type="PROSITE" id="PS00839">
    <property type="entry name" value="SUMT_1"/>
    <property type="match status" value="1"/>
</dbReference>
<keyword evidence="4 8" id="KW-0489">Methyltransferase</keyword>
<dbReference type="PANTHER" id="PTHR45790:SF4">
    <property type="entry name" value="COBALT-PRECORRIN-4 C(11)-METHYLTRANSFERASE"/>
    <property type="match status" value="1"/>
</dbReference>
<sequence>MEGKVIFIGAGPGDPELLTVKGQNALKNADIIIYAGSLVNKEVLSVAKKTAEIYNSASMNLDEILEIMDTRTKQGKIIARVHTGDPAIYGAIGEQIEFLRHNNINFEIIPGVSSLFATAAALESELTLPEVSQTVIITRPEGRTPKPESESIKGLAKHNATMCIFLGIQMIENVVSDLLTHYPKDTPVAVVKKASWKDQLIVKGTLEDIASRVKEAGIEKTAIIVVGNVLNPGDITPSKLYDAEFTHEYREGRKNK</sequence>
<evidence type="ECO:0000313" key="8">
    <source>
        <dbReference type="EMBL" id="PAV03966.1"/>
    </source>
</evidence>
<dbReference type="EMBL" id="LMVM01000033">
    <property type="protein sequence ID" value="PAV03966.1"/>
    <property type="molecule type" value="Genomic_DNA"/>
</dbReference>
<dbReference type="CDD" id="cd11641">
    <property type="entry name" value="Precorrin-4_C11-MT"/>
    <property type="match status" value="1"/>
</dbReference>
<dbReference type="PANTHER" id="PTHR45790">
    <property type="entry name" value="SIROHEME SYNTHASE-RELATED"/>
    <property type="match status" value="1"/>
</dbReference>
<evidence type="ECO:0000259" key="7">
    <source>
        <dbReference type="Pfam" id="PF00590"/>
    </source>
</evidence>
<organism evidence="8 9">
    <name type="scientific">Methanobacterium bryantii</name>
    <dbReference type="NCBI Taxonomy" id="2161"/>
    <lineage>
        <taxon>Archaea</taxon>
        <taxon>Methanobacteriati</taxon>
        <taxon>Methanobacteriota</taxon>
        <taxon>Methanomada group</taxon>
        <taxon>Methanobacteria</taxon>
        <taxon>Methanobacteriales</taxon>
        <taxon>Methanobacteriaceae</taxon>
        <taxon>Methanobacterium</taxon>
    </lineage>
</organism>
<dbReference type="RefSeq" id="WP_069583662.1">
    <property type="nucleotide sequence ID" value="NZ_LMVM01000033.1"/>
</dbReference>
<gene>
    <name evidence="8" type="primary">cbiF</name>
    <name evidence="8" type="ORF">ASJ80_02825</name>
</gene>
<dbReference type="InterPro" id="IPR050161">
    <property type="entry name" value="Siro_Cobalamin_biosynth"/>
</dbReference>
<comment type="pathway">
    <text evidence="1">Cofactor biosynthesis; adenosylcobalamin biosynthesis.</text>
</comment>
<dbReference type="UniPathway" id="UPA00148"/>
<evidence type="ECO:0000256" key="6">
    <source>
        <dbReference type="ARBA" id="ARBA00022691"/>
    </source>
</evidence>
<evidence type="ECO:0000256" key="1">
    <source>
        <dbReference type="ARBA" id="ARBA00004953"/>
    </source>
</evidence>
<dbReference type="Proteomes" id="UP000217784">
    <property type="component" value="Unassembled WGS sequence"/>
</dbReference>
<dbReference type="InterPro" id="IPR014777">
    <property type="entry name" value="4pyrrole_Mease_sub1"/>
</dbReference>
<dbReference type="SUPFAM" id="SSF53790">
    <property type="entry name" value="Tetrapyrrole methylase"/>
    <property type="match status" value="1"/>
</dbReference>
<keyword evidence="3" id="KW-0169">Cobalamin biosynthesis</keyword>
<dbReference type="InterPro" id="IPR000878">
    <property type="entry name" value="4pyrrol_Mease"/>
</dbReference>
<evidence type="ECO:0000256" key="5">
    <source>
        <dbReference type="ARBA" id="ARBA00022679"/>
    </source>
</evidence>
<dbReference type="Pfam" id="PF00590">
    <property type="entry name" value="TP_methylase"/>
    <property type="match status" value="1"/>
</dbReference>
<dbReference type="GO" id="GO:0009236">
    <property type="term" value="P:cobalamin biosynthetic process"/>
    <property type="evidence" value="ECO:0007669"/>
    <property type="project" value="UniProtKB-UniPathway"/>
</dbReference>
<evidence type="ECO:0000256" key="3">
    <source>
        <dbReference type="ARBA" id="ARBA00022573"/>
    </source>
</evidence>
<dbReference type="Gene3D" id="3.30.950.10">
    <property type="entry name" value="Methyltransferase, Cobalt-precorrin-4 Transmethylase, Domain 2"/>
    <property type="match status" value="1"/>
</dbReference>
<dbReference type="InterPro" id="IPR014776">
    <property type="entry name" value="4pyrrole_Mease_sub2"/>
</dbReference>
<evidence type="ECO:0000256" key="2">
    <source>
        <dbReference type="ARBA" id="ARBA00005879"/>
    </source>
</evidence>
<dbReference type="InterPro" id="IPR003043">
    <property type="entry name" value="Uropor_MeTrfase_CS"/>
</dbReference>
<dbReference type="InterPro" id="IPR035996">
    <property type="entry name" value="4pyrrol_Methylase_sf"/>
</dbReference>
<keyword evidence="6" id="KW-0949">S-adenosyl-L-methionine</keyword>
<comment type="similarity">
    <text evidence="2">Belongs to the precorrin methyltransferase family.</text>
</comment>
<proteinExistence type="inferred from homology"/>
<comment type="caution">
    <text evidence="8">The sequence shown here is derived from an EMBL/GenBank/DDBJ whole genome shotgun (WGS) entry which is preliminary data.</text>
</comment>
<keyword evidence="9" id="KW-1185">Reference proteome</keyword>
<dbReference type="Gene3D" id="3.40.1010.10">
    <property type="entry name" value="Cobalt-precorrin-4 Transmethylase, Domain 1"/>
    <property type="match status" value="1"/>
</dbReference>
<dbReference type="GO" id="GO:0046026">
    <property type="term" value="F:precorrin-4 C11-methyltransferase activity"/>
    <property type="evidence" value="ECO:0007669"/>
    <property type="project" value="InterPro"/>
</dbReference>
<protein>
    <submittedName>
        <fullName evidence="8">Cobalt-precorrin-4 C(11)-methyltransferase</fullName>
    </submittedName>
</protein>
<dbReference type="GO" id="GO:0032259">
    <property type="term" value="P:methylation"/>
    <property type="evidence" value="ECO:0007669"/>
    <property type="project" value="UniProtKB-KW"/>
</dbReference>
<feature type="domain" description="Tetrapyrrole methylase" evidence="7">
    <location>
        <begin position="4"/>
        <end position="209"/>
    </location>
</feature>
<reference evidence="8 9" key="1">
    <citation type="journal article" date="2017" name="BMC Genomics">
        <title>Genomic analysis of methanogenic archaea reveals a shift towards energy conservation.</title>
        <authorList>
            <person name="Gilmore S.P."/>
            <person name="Henske J.K."/>
            <person name="Sexton J.A."/>
            <person name="Solomon K.V."/>
            <person name="Seppala S."/>
            <person name="Yoo J.I."/>
            <person name="Huyett L.M."/>
            <person name="Pressman A."/>
            <person name="Cogan J.Z."/>
            <person name="Kivenson V."/>
            <person name="Peng X."/>
            <person name="Tan Y."/>
            <person name="Valentine D.L."/>
            <person name="O'Malley M.A."/>
        </authorList>
    </citation>
    <scope>NUCLEOTIDE SEQUENCE [LARGE SCALE GENOMIC DNA]</scope>
    <source>
        <strain evidence="8 9">M.o.H.</strain>
    </source>
</reference>
<name>A0A2A2H3U4_METBR</name>
<accession>A0A2A2H3U4</accession>
<evidence type="ECO:0000313" key="9">
    <source>
        <dbReference type="Proteomes" id="UP000217784"/>
    </source>
</evidence>
<dbReference type="NCBIfam" id="TIGR01465">
    <property type="entry name" value="cobM_cbiF"/>
    <property type="match status" value="1"/>
</dbReference>
<evidence type="ECO:0000256" key="4">
    <source>
        <dbReference type="ARBA" id="ARBA00022603"/>
    </source>
</evidence>
<keyword evidence="5 8" id="KW-0808">Transferase</keyword>
<dbReference type="AlphaFoldDB" id="A0A2A2H3U4"/>
<dbReference type="InterPro" id="IPR006362">
    <property type="entry name" value="Cbl_synth_CobM/CibF"/>
</dbReference>
<dbReference type="OrthoDB" id="6633at2157"/>